<evidence type="ECO:0000259" key="5">
    <source>
        <dbReference type="Pfam" id="PF02668"/>
    </source>
</evidence>
<dbReference type="PANTHER" id="PTHR10696:SF56">
    <property type="entry name" value="TAUD_TFDA-LIKE DOMAIN-CONTAINING PROTEIN"/>
    <property type="match status" value="1"/>
</dbReference>
<dbReference type="Pfam" id="PF02668">
    <property type="entry name" value="TauD"/>
    <property type="match status" value="1"/>
</dbReference>
<evidence type="ECO:0000256" key="2">
    <source>
        <dbReference type="ARBA" id="ARBA00023002"/>
    </source>
</evidence>
<evidence type="ECO:0000256" key="3">
    <source>
        <dbReference type="ARBA" id="ARBA00023004"/>
    </source>
</evidence>
<dbReference type="SUPFAM" id="SSF51197">
    <property type="entry name" value="Clavaminate synthase-like"/>
    <property type="match status" value="1"/>
</dbReference>
<keyword evidence="4" id="KW-0045">Antibiotic biosynthesis</keyword>
<evidence type="ECO:0000256" key="1">
    <source>
        <dbReference type="ARBA" id="ARBA00001954"/>
    </source>
</evidence>
<feature type="domain" description="TauD/TfdA-like" evidence="5">
    <location>
        <begin position="67"/>
        <end position="303"/>
    </location>
</feature>
<accession>A0ABU2V8I0</accession>
<gene>
    <name evidence="6" type="ORF">RNB18_17055</name>
</gene>
<dbReference type="InterPro" id="IPR042098">
    <property type="entry name" value="TauD-like_sf"/>
</dbReference>
<dbReference type="Gene3D" id="3.60.130.10">
    <property type="entry name" value="Clavaminate synthase-like"/>
    <property type="match status" value="1"/>
</dbReference>
<keyword evidence="2" id="KW-0560">Oxidoreductase</keyword>
<comment type="caution">
    <text evidence="6">The sequence shown here is derived from an EMBL/GenBank/DDBJ whole genome shotgun (WGS) entry which is preliminary data.</text>
</comment>
<organism evidence="6 7">
    <name type="scientific">Streptomyces doebereineriae</name>
    <dbReference type="NCBI Taxonomy" id="3075528"/>
    <lineage>
        <taxon>Bacteria</taxon>
        <taxon>Bacillati</taxon>
        <taxon>Actinomycetota</taxon>
        <taxon>Actinomycetes</taxon>
        <taxon>Kitasatosporales</taxon>
        <taxon>Streptomycetaceae</taxon>
        <taxon>Streptomyces</taxon>
    </lineage>
</organism>
<dbReference type="RefSeq" id="WP_311714922.1">
    <property type="nucleotide sequence ID" value="NZ_JAVREZ010000005.1"/>
</dbReference>
<evidence type="ECO:0000313" key="6">
    <source>
        <dbReference type="EMBL" id="MDT0481883.1"/>
    </source>
</evidence>
<dbReference type="PANTHER" id="PTHR10696">
    <property type="entry name" value="GAMMA-BUTYROBETAINE HYDROXYLASE-RELATED"/>
    <property type="match status" value="1"/>
</dbReference>
<evidence type="ECO:0000313" key="7">
    <source>
        <dbReference type="Proteomes" id="UP001183824"/>
    </source>
</evidence>
<sequence length="313" mass="35723">MKVRSIPAKALDGAAVGELIRDMWDDEGQRLSSPLLFEDVRHRGTPEEWLPRICETAGIHTVEYIGGNSPRTKVADTVYTSTEYPQRETLSLHQELSYETRAPEVLLFVCVNPPSMGGETPVCDAGELLSGLPDSLTERFAKLGVRYRQHLPADERRPGKTWMAQFQTESRSECEKHLDERSLRYWWEPDGTLRIDRDRKAVRHHPRTGHPLWFNQADQWDIGMSMNQRQLSVFTRMFGPDAAPHSVTYTDGTTIDMGDLRLIKQTAIRLADKPPWERSNVLVVDNRQHMHGRMPFEGDRQILVSMGDFGGGE</sequence>
<keyword evidence="3" id="KW-0408">Iron</keyword>
<evidence type="ECO:0000256" key="4">
    <source>
        <dbReference type="ARBA" id="ARBA00023194"/>
    </source>
</evidence>
<reference evidence="7" key="1">
    <citation type="submission" date="2023-07" db="EMBL/GenBank/DDBJ databases">
        <title>30 novel species of actinomycetes from the DSMZ collection.</title>
        <authorList>
            <person name="Nouioui I."/>
        </authorList>
    </citation>
    <scope>NUCLEOTIDE SEQUENCE [LARGE SCALE GENOMIC DNA]</scope>
    <source>
        <strain evidence="7">DSM 41640</strain>
    </source>
</reference>
<dbReference type="InterPro" id="IPR050411">
    <property type="entry name" value="AlphaKG_dependent_hydroxylases"/>
</dbReference>
<dbReference type="EMBL" id="JAVREZ010000005">
    <property type="protein sequence ID" value="MDT0481883.1"/>
    <property type="molecule type" value="Genomic_DNA"/>
</dbReference>
<protein>
    <submittedName>
        <fullName evidence="6">TauD/TfdA family dioxygenase</fullName>
    </submittedName>
</protein>
<keyword evidence="7" id="KW-1185">Reference proteome</keyword>
<proteinExistence type="predicted"/>
<dbReference type="InterPro" id="IPR003819">
    <property type="entry name" value="TauD/TfdA-like"/>
</dbReference>
<comment type="cofactor">
    <cofactor evidence="1">
        <name>Fe(2+)</name>
        <dbReference type="ChEBI" id="CHEBI:29033"/>
    </cofactor>
</comment>
<dbReference type="Proteomes" id="UP001183824">
    <property type="component" value="Unassembled WGS sequence"/>
</dbReference>
<dbReference type="GO" id="GO:0051213">
    <property type="term" value="F:dioxygenase activity"/>
    <property type="evidence" value="ECO:0007669"/>
    <property type="project" value="UniProtKB-KW"/>
</dbReference>
<name>A0ABU2V8I0_9ACTN</name>
<keyword evidence="6" id="KW-0223">Dioxygenase</keyword>